<accession>A0A9Q0MG75</accession>
<dbReference type="PROSITE" id="PS00941">
    <property type="entry name" value="CARBOXYLESTERASE_B_2"/>
    <property type="match status" value="1"/>
</dbReference>
<dbReference type="GO" id="GO:0006581">
    <property type="term" value="P:acetylcholine catabolic process"/>
    <property type="evidence" value="ECO:0007669"/>
    <property type="project" value="TreeGrafter"/>
</dbReference>
<dbReference type="GO" id="GO:0003990">
    <property type="term" value="F:acetylcholinesterase activity"/>
    <property type="evidence" value="ECO:0007669"/>
    <property type="project" value="TreeGrafter"/>
</dbReference>
<dbReference type="EC" id="3.1.1.-" evidence="5"/>
<organism evidence="7 8">
    <name type="scientific">Blomia tropicalis</name>
    <name type="common">Mite</name>
    <dbReference type="NCBI Taxonomy" id="40697"/>
    <lineage>
        <taxon>Eukaryota</taxon>
        <taxon>Metazoa</taxon>
        <taxon>Ecdysozoa</taxon>
        <taxon>Arthropoda</taxon>
        <taxon>Chelicerata</taxon>
        <taxon>Arachnida</taxon>
        <taxon>Acari</taxon>
        <taxon>Acariformes</taxon>
        <taxon>Sarcoptiformes</taxon>
        <taxon>Astigmata</taxon>
        <taxon>Glycyphagoidea</taxon>
        <taxon>Echimyopodidae</taxon>
        <taxon>Blomia</taxon>
    </lineage>
</organism>
<dbReference type="Gene3D" id="3.40.50.1820">
    <property type="entry name" value="alpha/beta hydrolase"/>
    <property type="match status" value="1"/>
</dbReference>
<evidence type="ECO:0000256" key="4">
    <source>
        <dbReference type="ARBA" id="ARBA00023180"/>
    </source>
</evidence>
<dbReference type="InterPro" id="IPR050654">
    <property type="entry name" value="AChE-related_enzymes"/>
</dbReference>
<evidence type="ECO:0000256" key="5">
    <source>
        <dbReference type="RuleBase" id="RU361235"/>
    </source>
</evidence>
<keyword evidence="3 5" id="KW-0378">Hydrolase</keyword>
<dbReference type="PANTHER" id="PTHR43918:SF4">
    <property type="entry name" value="CARBOXYLIC ESTER HYDROLASE"/>
    <property type="match status" value="1"/>
</dbReference>
<dbReference type="PANTHER" id="PTHR43918">
    <property type="entry name" value="ACETYLCHOLINESTERASE"/>
    <property type="match status" value="1"/>
</dbReference>
<feature type="non-terminal residue" evidence="7">
    <location>
        <position position="1"/>
    </location>
</feature>
<dbReference type="EMBL" id="JAPWDV010000001">
    <property type="protein sequence ID" value="KAJ6223947.1"/>
    <property type="molecule type" value="Genomic_DNA"/>
</dbReference>
<evidence type="ECO:0000313" key="7">
    <source>
        <dbReference type="EMBL" id="KAJ6223947.1"/>
    </source>
</evidence>
<keyword evidence="2" id="KW-0719">Serine esterase</keyword>
<gene>
    <name evidence="7" type="ORF">RDWZM_002492</name>
</gene>
<evidence type="ECO:0000256" key="2">
    <source>
        <dbReference type="ARBA" id="ARBA00022487"/>
    </source>
</evidence>
<sequence length="351" mass="38814">PLVKIKNGLVRGKFVDAKVGSISRKVSFYEGIRYGKAERFSKSELAEPWESVYEATSYKSACYQFGMITNNFIQINQTSNESEDCLYLNVWVPEQYKSGVVMVWIHGGAFEIGTIFSSMYDGRQLAAEGDVIVVAINYRLGPLGFLYGGDDSNAPGNVGLLDQVLGLQWVHDNIESFGGDTNKITIFGESAGSISVGALVISPLTKGLFHRAIMQSGAPTESMIVSKEQATLKTKSYASKVGCSSNETMKSIVECLRTKPVELMVNATINDFFQGKTFWPIYGDKFMPVRHVDAMKSGQFNRDIDLMYGLCKDEGSMFVPMFLPELGPFSITVLNLDFSFSISNLSIRLRL</sequence>
<dbReference type="InterPro" id="IPR029058">
    <property type="entry name" value="AB_hydrolase_fold"/>
</dbReference>
<dbReference type="InterPro" id="IPR019819">
    <property type="entry name" value="Carboxylesterase_B_CS"/>
</dbReference>
<dbReference type="SUPFAM" id="SSF53474">
    <property type="entry name" value="alpha/beta-Hydrolases"/>
    <property type="match status" value="1"/>
</dbReference>
<evidence type="ECO:0000256" key="1">
    <source>
        <dbReference type="ARBA" id="ARBA00005964"/>
    </source>
</evidence>
<name>A0A9Q0MG75_BLOTA</name>
<comment type="caution">
    <text evidence="7">The sequence shown here is derived from an EMBL/GenBank/DDBJ whole genome shotgun (WGS) entry which is preliminary data.</text>
</comment>
<evidence type="ECO:0000313" key="8">
    <source>
        <dbReference type="Proteomes" id="UP001142055"/>
    </source>
</evidence>
<keyword evidence="8" id="KW-1185">Reference proteome</keyword>
<evidence type="ECO:0000259" key="6">
    <source>
        <dbReference type="Pfam" id="PF00135"/>
    </source>
</evidence>
<dbReference type="OMA" id="ITAPWAN"/>
<dbReference type="Pfam" id="PF00135">
    <property type="entry name" value="COesterase"/>
    <property type="match status" value="1"/>
</dbReference>
<dbReference type="InterPro" id="IPR019826">
    <property type="entry name" value="Carboxylesterase_B_AS"/>
</dbReference>
<dbReference type="PROSITE" id="PS00122">
    <property type="entry name" value="CARBOXYLESTERASE_B_1"/>
    <property type="match status" value="1"/>
</dbReference>
<dbReference type="GO" id="GO:0005615">
    <property type="term" value="C:extracellular space"/>
    <property type="evidence" value="ECO:0007669"/>
    <property type="project" value="TreeGrafter"/>
</dbReference>
<dbReference type="Proteomes" id="UP001142055">
    <property type="component" value="Chromosome 1"/>
</dbReference>
<evidence type="ECO:0000256" key="3">
    <source>
        <dbReference type="ARBA" id="ARBA00022801"/>
    </source>
</evidence>
<protein>
    <recommendedName>
        <fullName evidence="5">Carboxylic ester hydrolase</fullName>
        <ecNumber evidence="5">3.1.1.-</ecNumber>
    </recommendedName>
</protein>
<reference evidence="7" key="1">
    <citation type="submission" date="2022-12" db="EMBL/GenBank/DDBJ databases">
        <title>Genome assemblies of Blomia tropicalis.</title>
        <authorList>
            <person name="Cui Y."/>
        </authorList>
    </citation>
    <scope>NUCLEOTIDE SEQUENCE</scope>
    <source>
        <tissue evidence="7">Adult mites</tissue>
    </source>
</reference>
<dbReference type="AlphaFoldDB" id="A0A9Q0MG75"/>
<feature type="domain" description="Carboxylesterase type B" evidence="6">
    <location>
        <begin position="1"/>
        <end position="326"/>
    </location>
</feature>
<keyword evidence="4" id="KW-0325">Glycoprotein</keyword>
<comment type="similarity">
    <text evidence="1 5">Belongs to the type-B carboxylesterase/lipase family.</text>
</comment>
<dbReference type="GO" id="GO:0005886">
    <property type="term" value="C:plasma membrane"/>
    <property type="evidence" value="ECO:0007669"/>
    <property type="project" value="TreeGrafter"/>
</dbReference>
<proteinExistence type="inferred from homology"/>
<dbReference type="InterPro" id="IPR002018">
    <property type="entry name" value="CarbesteraseB"/>
</dbReference>
<dbReference type="GO" id="GO:0019695">
    <property type="term" value="P:choline metabolic process"/>
    <property type="evidence" value="ECO:0007669"/>
    <property type="project" value="TreeGrafter"/>
</dbReference>